<dbReference type="EMBL" id="OBEL01000006">
    <property type="protein sequence ID" value="SNZ20916.1"/>
    <property type="molecule type" value="Genomic_DNA"/>
</dbReference>
<evidence type="ECO:0000313" key="2">
    <source>
        <dbReference type="EMBL" id="SNZ20916.1"/>
    </source>
</evidence>
<keyword evidence="3" id="KW-1185">Reference proteome</keyword>
<gene>
    <name evidence="2" type="ORF">SAMN06265368_4029</name>
</gene>
<dbReference type="RefSeq" id="WP_097155291.1">
    <property type="nucleotide sequence ID" value="NZ_OBEL01000006.1"/>
</dbReference>
<accession>A0A285PLD6</accession>
<proteinExistence type="predicted"/>
<dbReference type="AlphaFoldDB" id="A0A285PLD6"/>
<evidence type="ECO:0000256" key="1">
    <source>
        <dbReference type="SAM" id="MobiDB-lite"/>
    </source>
</evidence>
<protein>
    <submittedName>
        <fullName evidence="2">Uncharacterized protein</fullName>
    </submittedName>
</protein>
<organism evidence="2 3">
    <name type="scientific">Cohaesibacter gelatinilyticus</name>
    <dbReference type="NCBI Taxonomy" id="372072"/>
    <lineage>
        <taxon>Bacteria</taxon>
        <taxon>Pseudomonadati</taxon>
        <taxon>Pseudomonadota</taxon>
        <taxon>Alphaproteobacteria</taxon>
        <taxon>Hyphomicrobiales</taxon>
        <taxon>Cohaesibacteraceae</taxon>
    </lineage>
</organism>
<evidence type="ECO:0000313" key="3">
    <source>
        <dbReference type="Proteomes" id="UP000219439"/>
    </source>
</evidence>
<dbReference type="Proteomes" id="UP000219439">
    <property type="component" value="Unassembled WGS sequence"/>
</dbReference>
<dbReference type="OrthoDB" id="9933686at2"/>
<name>A0A285PLD6_9HYPH</name>
<feature type="region of interest" description="Disordered" evidence="1">
    <location>
        <begin position="91"/>
        <end position="112"/>
    </location>
</feature>
<sequence>MLLLASEFRILGFMLIAFSMILLALVGGTFSHAHEVSVEYSHKGPVHSHAEDKHHDGAQLDDNPLHCGAQILTLALSPDGYFGLPKDLHDRTKSPNLMSLSFTLDPPPPRSA</sequence>
<reference evidence="2 3" key="1">
    <citation type="submission" date="2017-09" db="EMBL/GenBank/DDBJ databases">
        <authorList>
            <person name="Ehlers B."/>
            <person name="Leendertz F.H."/>
        </authorList>
    </citation>
    <scope>NUCLEOTIDE SEQUENCE [LARGE SCALE GENOMIC DNA]</scope>
    <source>
        <strain evidence="2 3">DSM 18289</strain>
    </source>
</reference>